<feature type="compositionally biased region" description="Pro residues" evidence="17">
    <location>
        <begin position="1123"/>
        <end position="1132"/>
    </location>
</feature>
<feature type="compositionally biased region" description="Low complexity" evidence="17">
    <location>
        <begin position="5252"/>
        <end position="5269"/>
    </location>
</feature>
<dbReference type="FunFam" id="2.30.30.40:FF:000201">
    <property type="entry name" value="Myosin XVA"/>
    <property type="match status" value="1"/>
</dbReference>
<dbReference type="SMART" id="SM00326">
    <property type="entry name" value="SH3"/>
    <property type="match status" value="1"/>
</dbReference>
<feature type="compositionally biased region" description="Low complexity" evidence="17">
    <location>
        <begin position="779"/>
        <end position="792"/>
    </location>
</feature>
<dbReference type="InterPro" id="IPR051567">
    <property type="entry name" value="Unconventional_Myosin_ATPase"/>
</dbReference>
<feature type="region of interest" description="Disordered" evidence="17">
    <location>
        <begin position="3299"/>
        <end position="3347"/>
    </location>
</feature>
<evidence type="ECO:0000259" key="20">
    <source>
        <dbReference type="PROSITE" id="PS51016"/>
    </source>
</evidence>
<feature type="compositionally biased region" description="Pro residues" evidence="17">
    <location>
        <begin position="1421"/>
        <end position="1430"/>
    </location>
</feature>
<protein>
    <submittedName>
        <fullName evidence="22">Putative unconventional myosin-XV-like</fullName>
    </submittedName>
</protein>
<dbReference type="InterPro" id="IPR036028">
    <property type="entry name" value="SH3-like_dom_sf"/>
</dbReference>
<dbReference type="Gene3D" id="2.30.30.40">
    <property type="entry name" value="SH3 Domains"/>
    <property type="match status" value="2"/>
</dbReference>
<dbReference type="InterPro" id="IPR013577">
    <property type="entry name" value="LLGL2"/>
</dbReference>
<keyword evidence="9 16" id="KW-0067">ATP-binding</keyword>
<comment type="similarity">
    <text evidence="3 16">Belongs to the TRAFAC class myosin-kinesin ATPase superfamily. Myosin family.</text>
</comment>
<dbReference type="STRING" id="52904.ENSSMAP00000012551"/>
<dbReference type="Gene3D" id="3.10.20.90">
    <property type="entry name" value="Phosphatidylinositol 3-kinase Catalytic Subunit, Chain A, domain 1"/>
    <property type="match status" value="1"/>
</dbReference>
<dbReference type="PANTHER" id="PTHR22692:SF21">
    <property type="entry name" value="MYOSIN XVA"/>
    <property type="match status" value="1"/>
</dbReference>
<feature type="compositionally biased region" description="Polar residues" evidence="17">
    <location>
        <begin position="1111"/>
        <end position="1120"/>
    </location>
</feature>
<keyword evidence="10" id="KW-0175">Coiled coil</keyword>
<feature type="domain" description="MyTH4" evidence="20">
    <location>
        <begin position="3745"/>
        <end position="3899"/>
    </location>
</feature>
<feature type="compositionally biased region" description="Low complexity" evidence="17">
    <location>
        <begin position="892"/>
        <end position="906"/>
    </location>
</feature>
<dbReference type="GO" id="GO:0005524">
    <property type="term" value="F:ATP binding"/>
    <property type="evidence" value="ECO:0007669"/>
    <property type="project" value="UniProtKB-UniRule"/>
</dbReference>
<dbReference type="Proteomes" id="UP000246464">
    <property type="component" value="Chromosome 19"/>
</dbReference>
<keyword evidence="7" id="KW-0677">Repeat</keyword>
<proteinExistence type="inferred from homology"/>
<evidence type="ECO:0000256" key="9">
    <source>
        <dbReference type="ARBA" id="ARBA00022840"/>
    </source>
</evidence>
<dbReference type="SMART" id="SM00320">
    <property type="entry name" value="WD40"/>
    <property type="match status" value="5"/>
</dbReference>
<dbReference type="InterPro" id="IPR036961">
    <property type="entry name" value="Kinesin_motor_dom_sf"/>
</dbReference>
<feature type="region of interest" description="Disordered" evidence="17">
    <location>
        <begin position="756"/>
        <end position="1211"/>
    </location>
</feature>
<dbReference type="InterPro" id="IPR001452">
    <property type="entry name" value="SH3_domain"/>
</dbReference>
<evidence type="ECO:0000256" key="8">
    <source>
        <dbReference type="ARBA" id="ARBA00022741"/>
    </source>
</evidence>
<evidence type="ECO:0000256" key="17">
    <source>
        <dbReference type="SAM" id="MobiDB-lite"/>
    </source>
</evidence>
<dbReference type="FunFam" id="1.20.58.530:FF:000005">
    <property type="entry name" value="unconventional myosin-IXa isoform X1"/>
    <property type="match status" value="1"/>
</dbReference>
<evidence type="ECO:0000256" key="3">
    <source>
        <dbReference type="ARBA" id="ARBA00008314"/>
    </source>
</evidence>
<dbReference type="GO" id="GO:0005737">
    <property type="term" value="C:cytoplasm"/>
    <property type="evidence" value="ECO:0007669"/>
    <property type="project" value="UniProtKB-SubCell"/>
</dbReference>
<feature type="region of interest" description="Disordered" evidence="17">
    <location>
        <begin position="4736"/>
        <end position="4757"/>
    </location>
</feature>
<dbReference type="SUPFAM" id="SSF50044">
    <property type="entry name" value="SH3-domain"/>
    <property type="match status" value="1"/>
</dbReference>
<dbReference type="PROSITE" id="PS50096">
    <property type="entry name" value="IQ"/>
    <property type="match status" value="1"/>
</dbReference>
<feature type="compositionally biased region" description="Pro residues" evidence="17">
    <location>
        <begin position="954"/>
        <end position="967"/>
    </location>
</feature>
<dbReference type="PROSITE" id="PS51456">
    <property type="entry name" value="MYOSIN_MOTOR"/>
    <property type="match status" value="1"/>
</dbReference>
<dbReference type="SMART" id="SM00015">
    <property type="entry name" value="IQ"/>
    <property type="match status" value="3"/>
</dbReference>
<keyword evidence="8 16" id="KW-0547">Nucleotide-binding</keyword>
<dbReference type="InterPro" id="IPR000664">
    <property type="entry name" value="Lethal2_giant"/>
</dbReference>
<feature type="domain" description="MyTH4" evidence="20">
    <location>
        <begin position="2763"/>
        <end position="2918"/>
    </location>
</feature>
<feature type="domain" description="Myosin motor" evidence="21">
    <location>
        <begin position="1937"/>
        <end position="2615"/>
    </location>
</feature>
<feature type="compositionally biased region" description="Polar residues" evidence="17">
    <location>
        <begin position="1431"/>
        <end position="1441"/>
    </location>
</feature>
<dbReference type="Pfam" id="PF00784">
    <property type="entry name" value="MyTH4"/>
    <property type="match status" value="2"/>
</dbReference>
<dbReference type="Pfam" id="PF08366">
    <property type="entry name" value="LLGL"/>
    <property type="match status" value="1"/>
</dbReference>
<name>A0A2U9CVY8_SCOMX</name>
<keyword evidence="15" id="KW-0853">WD repeat</keyword>
<feature type="region of interest" description="Disordered" evidence="17">
    <location>
        <begin position="3256"/>
        <end position="3284"/>
    </location>
</feature>
<evidence type="ECO:0000256" key="15">
    <source>
        <dbReference type="PROSITE-ProRule" id="PRU00221"/>
    </source>
</evidence>
<keyword evidence="11 16" id="KW-0518">Myosin</keyword>
<evidence type="ECO:0000256" key="6">
    <source>
        <dbReference type="ARBA" id="ARBA00022490"/>
    </source>
</evidence>
<dbReference type="InterPro" id="IPR027417">
    <property type="entry name" value="P-loop_NTPase"/>
</dbReference>
<dbReference type="GO" id="GO:0003774">
    <property type="term" value="F:cytoskeletal motor activity"/>
    <property type="evidence" value="ECO:0007669"/>
    <property type="project" value="UniProtKB-UniRule"/>
</dbReference>
<dbReference type="Gene3D" id="1.10.10.820">
    <property type="match status" value="1"/>
</dbReference>
<evidence type="ECO:0000256" key="11">
    <source>
        <dbReference type="ARBA" id="ARBA00023123"/>
    </source>
</evidence>
<dbReference type="GO" id="GO:0016459">
    <property type="term" value="C:myosin complex"/>
    <property type="evidence" value="ECO:0007669"/>
    <property type="project" value="UniProtKB-KW"/>
</dbReference>
<keyword evidence="6" id="KW-0963">Cytoplasm</keyword>
<evidence type="ECO:0000313" key="22">
    <source>
        <dbReference type="EMBL" id="AWP18662.1"/>
    </source>
</evidence>
<dbReference type="Pfam" id="PF00063">
    <property type="entry name" value="Myosin_head"/>
    <property type="match status" value="1"/>
</dbReference>
<dbReference type="PROSITE" id="PS51016">
    <property type="entry name" value="MYTH4"/>
    <property type="match status" value="2"/>
</dbReference>
<feature type="region of interest" description="Disordered" evidence="17">
    <location>
        <begin position="4216"/>
        <end position="4250"/>
    </location>
</feature>
<dbReference type="Gene3D" id="1.20.120.720">
    <property type="entry name" value="Myosin VI head, motor domain, U50 subdomain"/>
    <property type="match status" value="1"/>
</dbReference>
<dbReference type="InterPro" id="IPR019748">
    <property type="entry name" value="FERM_central"/>
</dbReference>
<feature type="compositionally biased region" description="Polar residues" evidence="17">
    <location>
        <begin position="1136"/>
        <end position="1146"/>
    </location>
</feature>
<feature type="compositionally biased region" description="Pro residues" evidence="17">
    <location>
        <begin position="4235"/>
        <end position="4246"/>
    </location>
</feature>
<feature type="compositionally biased region" description="Polar residues" evidence="17">
    <location>
        <begin position="5227"/>
        <end position="5251"/>
    </location>
</feature>
<feature type="compositionally biased region" description="Basic residues" evidence="17">
    <location>
        <begin position="998"/>
        <end position="1008"/>
    </location>
</feature>
<feature type="compositionally biased region" description="Acidic residues" evidence="17">
    <location>
        <begin position="58"/>
        <end position="83"/>
    </location>
</feature>
<keyword evidence="5" id="KW-0268">Exocytosis</keyword>
<feature type="region of interest" description="Disordered" evidence="17">
    <location>
        <begin position="1518"/>
        <end position="1537"/>
    </location>
</feature>
<feature type="region of interest" description="Disordered" evidence="17">
    <location>
        <begin position="3723"/>
        <end position="3742"/>
    </location>
</feature>
<dbReference type="Gene3D" id="1.20.58.530">
    <property type="match status" value="1"/>
</dbReference>
<dbReference type="SUPFAM" id="SSF50978">
    <property type="entry name" value="WD40 repeat-like"/>
    <property type="match status" value="2"/>
</dbReference>
<evidence type="ECO:0000256" key="5">
    <source>
        <dbReference type="ARBA" id="ARBA00022483"/>
    </source>
</evidence>
<feature type="compositionally biased region" description="Polar residues" evidence="17">
    <location>
        <begin position="1267"/>
        <end position="1276"/>
    </location>
</feature>
<feature type="region of interest" description="Actin-binding" evidence="16">
    <location>
        <begin position="2494"/>
        <end position="2516"/>
    </location>
</feature>
<dbReference type="SUPFAM" id="SSF52540">
    <property type="entry name" value="P-loop containing nucleoside triphosphate hydrolases"/>
    <property type="match status" value="1"/>
</dbReference>
<feature type="compositionally biased region" description="Basic residues" evidence="17">
    <location>
        <begin position="940"/>
        <end position="950"/>
    </location>
</feature>
<dbReference type="InterPro" id="IPR038185">
    <property type="entry name" value="MyTH4_dom_sf"/>
</dbReference>
<dbReference type="InterPro" id="IPR000048">
    <property type="entry name" value="IQ_motif_EF-hand-BS"/>
</dbReference>
<feature type="compositionally biased region" description="Basic and acidic residues" evidence="17">
    <location>
        <begin position="3273"/>
        <end position="3284"/>
    </location>
</feature>
<evidence type="ECO:0000256" key="1">
    <source>
        <dbReference type="ARBA" id="ARBA00004496"/>
    </source>
</evidence>
<feature type="compositionally biased region" description="Low complexity" evidence="17">
    <location>
        <begin position="98"/>
        <end position="107"/>
    </location>
</feature>
<keyword evidence="23" id="KW-1185">Reference proteome</keyword>
<dbReference type="InterPro" id="IPR000857">
    <property type="entry name" value="MyTH4_dom"/>
</dbReference>
<dbReference type="CDD" id="cd14473">
    <property type="entry name" value="FERM_B-lobe"/>
    <property type="match status" value="1"/>
</dbReference>
<dbReference type="InterPro" id="IPR001680">
    <property type="entry name" value="WD40_rpt"/>
</dbReference>
<feature type="region of interest" description="Disordered" evidence="17">
    <location>
        <begin position="1592"/>
        <end position="1613"/>
    </location>
</feature>
<feature type="compositionally biased region" description="Low complexity" evidence="17">
    <location>
        <begin position="3261"/>
        <end position="3271"/>
    </location>
</feature>
<dbReference type="PROSITE" id="PS50002">
    <property type="entry name" value="SH3"/>
    <property type="match status" value="1"/>
</dbReference>
<evidence type="ECO:0000256" key="14">
    <source>
        <dbReference type="PROSITE-ProRule" id="PRU00192"/>
    </source>
</evidence>
<feature type="region of interest" description="Disordered" evidence="17">
    <location>
        <begin position="1254"/>
        <end position="1276"/>
    </location>
</feature>
<feature type="compositionally biased region" description="Low complexity" evidence="17">
    <location>
        <begin position="978"/>
        <end position="993"/>
    </location>
</feature>
<reference evidence="22 23" key="1">
    <citation type="submission" date="2017-12" db="EMBL/GenBank/DDBJ databases">
        <title>Integrating genomic resources of turbot (Scophthalmus maximus) in depth evaluation of genetic and physical mapping variation across individuals.</title>
        <authorList>
            <person name="Martinez P."/>
        </authorList>
    </citation>
    <scope>NUCLEOTIDE SEQUENCE [LARGE SCALE GENOMIC DNA]</scope>
</reference>
<dbReference type="Pfam" id="PF00373">
    <property type="entry name" value="FERM_M"/>
    <property type="match status" value="1"/>
</dbReference>
<dbReference type="InterPro" id="IPR035963">
    <property type="entry name" value="FERM_2"/>
</dbReference>
<feature type="domain" description="SH3" evidence="18">
    <location>
        <begin position="3554"/>
        <end position="3640"/>
    </location>
</feature>
<evidence type="ECO:0000259" key="18">
    <source>
        <dbReference type="PROSITE" id="PS50002"/>
    </source>
</evidence>
<evidence type="ECO:0000256" key="4">
    <source>
        <dbReference type="ARBA" id="ARBA00022443"/>
    </source>
</evidence>
<feature type="region of interest" description="Disordered" evidence="17">
    <location>
        <begin position="3097"/>
        <end position="3140"/>
    </location>
</feature>
<evidence type="ECO:0000259" key="21">
    <source>
        <dbReference type="PROSITE" id="PS51456"/>
    </source>
</evidence>
<organism evidence="22 23">
    <name type="scientific">Scophthalmus maximus</name>
    <name type="common">Turbot</name>
    <name type="synonym">Psetta maxima</name>
    <dbReference type="NCBI Taxonomy" id="52904"/>
    <lineage>
        <taxon>Eukaryota</taxon>
        <taxon>Metazoa</taxon>
        <taxon>Chordata</taxon>
        <taxon>Craniata</taxon>
        <taxon>Vertebrata</taxon>
        <taxon>Euteleostomi</taxon>
        <taxon>Actinopterygii</taxon>
        <taxon>Neopterygii</taxon>
        <taxon>Teleostei</taxon>
        <taxon>Neoteleostei</taxon>
        <taxon>Acanthomorphata</taxon>
        <taxon>Carangaria</taxon>
        <taxon>Pleuronectiformes</taxon>
        <taxon>Pleuronectoidei</taxon>
        <taxon>Scophthalmidae</taxon>
        <taxon>Scophthalmus</taxon>
    </lineage>
</organism>
<dbReference type="Gene3D" id="2.30.29.30">
    <property type="entry name" value="Pleckstrin-homology domain (PH domain)/Phosphotyrosine-binding domain (PTB)"/>
    <property type="match status" value="1"/>
</dbReference>
<sequence>MPPKKGDQKSAAKKGKSEEPKKGVKDDKKGGKKVEDPPAKGKGKDDGKKGKMKKPVSESEEGSEEEEEEINSEDEESDASEEEPVTKKPGKMDKGKGKAALKGASKAIAVKGFKPPPKQSLPSDDDDDDRGEEKGKAQMKKGMAAVNLKKMSDVHMKGASKAMMSFAAEGQKKNVGAAKAQKAADARSHLKGASKALTGLTGKSSPFSLPSKRQQPEKAKPKRNLKSTSRLFLRLSKKKKPPADGKPLLGTSKLFAGFGAKSASADKKPGLSGFSLFNKKNDNTVKETPPPKKTINLSSLGGKGKMAAEAKGLGGKFKGMFGKKKAGLGFKSKSWMVGRIAAVTNWLTGRFLTSKGQGQLGARAGGRGRKHLSFANRDSKERQTHYYNEALEYDDDEYGYEEDYQDRWRQRGFLRQPMTYDSYDPYEEEIDYYDDDEWEDEYGYYDDEGNFYYDDEFYYDDGMNYYHYPYGYYDDEYEEYYGDEGIEYICGEDGMLYAMDPYYGDAMDSFYDPYDPELYGDYFNHDIVYNYRTSEPYGRMSGGYDVSGLYNNPILGYTDPTAIYNPYQQPLYMDAGLDPAESGQLYGQEQLSYPLAEPFSAAQFRVPRPQVRLFGKDRLEVETLPPPPLYSHPSSPISFPFTPALALNNLEMMSDIQYERSFPISPPTQPHYSTVMNQQPITIPPRQAPSPSAMIFQQEHFPPPQSTRPPLSVSPSHFNLSPIPPQMASHLYQPSLPQDPYILQMGQMSPLVTPIQPPMTPLMSSPLHLSAASPRPVRRMSPLPSPQLSLRPGSIRTIAPHSPRFSQKQHMAFQKGIKPDPHLSPRLHRKGLTHGASMGGQRPTSYHDRQRPPSPPASPTHQMTGMSVRAQPPLPRGIEGTRLRRAPSTVRPQSPLSSPLASPQGSLRKRASPPPSQRLSFRQKPPPDAILPSTRPNFFKGRKQISKMRHSPSPSLPSPQRRSPPLPERSHSPPQTFRPTSPHHPSSPSSSRTANRNLHTRSSTRRLRGGAGGQSHVPMGTVKPSPANPYLQRRNRHGPPVTQHVAPFRSSIHSGPASPSGQIGGIAGTPVLSRTGSRPTGLRESQRIGTPQGGFRRPVGRGQPLVRMPRNQPSLQSRQSFRAPPPVPPVSPQPSLKQSGPLSPQPSVRRLQSRPLSPQPLQPPSPLPSHSTSPMQHLSYPPAPHRAMSPHSLGQTSFRAPVSQPSFPPATLPVSQSIAQYDYTMLERGPTSMLTNALPTDQFVGSPFDSAPLPSSIPYSPSAYSSHLQTPTSQQTQHEIHPQNLPQASPSSPYLGHMFQNQNLQNAIKTTPLQRSISPYHGRQWEISGQVQVKQDERPYATLGLSNALMQNSRLRSASYSSPLQRNANLYTTVFSPPEAEAPFTSSLPSSPHLSSAVLNSQLRNASFASPLQRHLSPMPSASPAPPPTIPQQETIRGTSPLFSGGLRTSQIQGSMFRFPGGTLTMPRGPVEPPVTNDGGGIVSGGGRLSPMMLSSALQNPSLRQATYRLPDGSLINRTEHVEPSSGQSPLSSPMLSSALLNPSVRQAAYRLPDGTLATRTEPTTALSPSSPMLSSALLNSSVRKATYRLPDGTLVTRNEPASEHVTPSSPMLSSALLNSNVRKASYRLPDGSILTHQGEETQNAESTVSSPGLSSALMNANLRKSKFQLPEGSSLFSQNQPQASSSAPSGLLLSGAMLNTSLRDASYRLPNTSLLRQPGSADTSETRSLDVSNALRNQNIRSATYRLPDGTLMTHAQPASAPRTLDLSNALSKNPNLREAKYRLPNGNIMTRLGAPRTPEPRSLNLSGALQNPQLRQASFRLPSSCAVVSPQVQGSSLEQHWAQGSGVEGLEMQQDVWGAERVLPHGTVQNLNKWSMYRDGELLEPHSMMERGHVGHEPGEWIPSREGEPQGHWFDKMYSIRSLPTMAQRERREEDGVEDMTQLEEMHGGTVLLNMRKRFERELIYTYIGSILVSVNPYKMYNIYGTDMVLLYKGHALGENPPHLFAIANAAYSKMMDAKHNQVLIISGESGSGKTEATKLVLRYLAAIHQKCNLTQQILEAAPLLESFGNAKTVRNDNSSRFGKYVEVFLEDGVISGAITSQYLLEKSRIVFQAKDERNYHIFYEMLAGLPSQQKQAFYLQEAETYYYLNQGGDCGITGKNDAEDFLRLHAAMEILHFTSDDQSTIFRVLASVLHLGNVYFQKYEADGQEVASVVSAQEIRVVAELLQISPEGLQKSITYKVTETMRDKIYTPLTVESAVDARDAVAKILYSLLFHWLTERINAQVYPRQHTLSISILDIYGFEDLAFNSFEQLCINYANEYLQFFFNRIVFREEQEEYSREQIPWQDIPFSDNQPCIDLIATKPHGILRILDDQSCFPQATDHTFLQKCHYHHSDNPLYLRPKMPLPEFTIKHFAGRVTYQVYKFLDKNYDQVRQDVLDLFINSKNKMVSNLFLVHAEVMGQQRGGHMRKSSTVTRKYQAPTVSNKFQQSLLELVEKMERCNPFFVRCIKPNNMKQPGVFEDDLVSSQLRHSGVLETIRIRREGYPVRMPFYVFLFRYKSLVGIRELPVAIGDNCVIMLSKLCPLRPGAYHVGVTKMFLKEDIYQLLECKRERSRQLAALTLQRYIRMFFVRKRFVAFRNKIIRLQARSRGFLTRRNYVKMRESLVRFRSLVHMYVNRKQYIKELTKREVVNVTHLVIPAELGALLQTAGVRRELHSDCLALLQAPHIQEEAQLTLPLDINNYPFYRFVQIYFREPKFGMLMAPLESPLTRVEEDLRWEALEIFVMVLRFMGDPHLNGAQENMFGNYIIQRGLTSPGLRDEILSQVVNQVWRNVNSDNAERGWLLLSACVCSFAPSAKMDKYLLKFVSDHAPAGYQALLQHRLIQANQKTQLGSGSTHETARTYPLSLLEWTANRKKANMVLHVHCFDGGSFLCPIHSWTSGEDLAGDILRHKGLADWWRGSSILMKEHGQWVELAGHDYVMDLIADLELPPDLPKQKSYFVISTEDPARVRANSSLALVGSGFDSDEELAPSFPLSSSSKPAYSLPDSDGYYSHVESDAFSDSQTQRGMDRYLDSLFDPVLSDSSVDMEKTGSLSARMKGGGGIGIAGGGRGEGESRTGPSRPYPRGVHPGGSEQAVLTQQQQAIINQQAIILAQQMTMQAIAIQQQMLSSFPPVAPAPQSPPSQHHTHSQQRSYTPSPNKESGESMYTPGPAVVHRKTSPTRGPPPEEVVPFSVNNTERMEPSHNIKDIIKQHQPAGTTTSTGSATQRKGDGKMFAKKPDPHDEAMEILKDQMANPPQPTQRKPQSSQHKEEGGVNVTKSTKSRPAEPSSSNMSPAPPPVSRDLPVEEEIIQTQLHSKASDEYYTYSNVPWKLYMRKEVFYPRETFNNPLILDLIFKQVVHDTFSDACIRITQEERQKMKALLVENNVDQVSGTHDENIKKKVVTTARDSLEIYFSRLFPASGSVGTGVQVLSVSHKGMKLLKMVRSSSTASDYFRVLRPYSYSDILFVSIPSKNMLEFNLTNEKLILFSAKAPQVKHMIDYFLTELKKDSEYVVAVRNYITEDRSLLSFHKGDIIRLQHMDRLEAGKYYGCIVRKKVMLLEEIKRDTPEFGWRFGAVYGKSGVFPNEFVRPVAAPDFLVLPDERVEPRHRQGRVAASAAVAVAMGSAIAAHELDLSTEVVNEMYGERLSIEVDNLPLHGGQYHMTEFARKYFREAQRNRRDQKAKKGKDGRDPVDMVKFSKSPIQESLIDFSDNGMNRVAADIFVAIMKFMGDFPLKGQNEQDLVTAILKLSGDHGLIKDEAYCQVMKQVTTNTSSKPDSCQRGWRLLYILTAFHRCSDVMKPFLLSFLQDACAIPGVQYQGIAKACEQNLRRTFQYGGRVQYPNSMELKAMLAGRSSKRQLFLLPGGIERHLKIKTCSVAVDVIEELCDEMGLHRAEALDEYAIFLVTHRGQNVRPLNKREYILDVATEAEPVDSSYSLWFRRVIWSLALKLDNDLYVTMHYNQVLPDYLKALLSVVPQGQASEQHLQQIARLAALQHRAKDTVYLPTLREVQECVPPQFYSKQGSQHWLNMATQHMQQVQPLNPNQARAQFLGLVSAFPMFGSSFFYIQSSSTASIHAPCILAVNLNGLHFLNKDTHEAMVRFPLKEVQSTRTQRPTSGSSYPYVEIMIGDLLNQRITQLQLEQGLELCRVIAMHMENMLSVREKRLTLPPTSSSSTAENPGLVSPSPAPDPPPPNPLPGCRMMKFRFRRQGTDPQREKIKQELFAFNKTVEHGFPHQPSALAYDPKLQLMAIGTKSGAIKVYGAPGVEFTGLHRDCTAVTQIHFMPGQGRLLSLLDDNFIYLWELVAGAPREVGGVKKEGVVSLQEVGNYSLPGRPGIESCSATRVTVLLLLRSSDLLCIGTEGGGVYFLQLPHLSLKDSQTLLQDQITQSLPDDYRCGKSLGPVESLQEHPRQPGKILIGYSRGLVVLWDLGTCHVEQLFLGKQQLESLVWERSGNLFVSSHNDGGYSVWPVTCGNTYNHQPVSSTIPYGPFPCKAISKILWRTTQTCSPVLLYSGGMPRASYGDRHCLTIQQDKDHVTLDFTSRVIDFFTVHSTEQEREFDDPSALVVLLEEELVVIDLQTPGWPSLPTPYLAPLHSSAITCSCHISSVPPKLWERLVNAGKAQQGRQHTNKSWPICGGKNMAPPPKQQELLLTGHEDGTVRFWDASGVALTPIYKLGTANVFHTDCDPSDDPQDPGNDPDMQQEEEWPPFKKVGCFDPYSDDPRLGIQKISLCKYSNKLVVAGTAGQVIVLGLSDERSDHSVDVSVVDLLQDREGFTWKGHDRLEPRLRPAPFPPGFQPLVLVQCMPPASVTAVALHAEWNLIAFGTSHGFGLFDYHRRNAVLARCTLHPNDSLAMEGPLSRVKSLKKSLRQSFRRIRKSRVSGKKRTITTPTSKVQEANAALAEQEEVAPVQRRIEPRSADDSLSGVVRCLCFADTFLRDGTHHGPTLWAGTNSGSVYAYALEVPGVGSGRVCERGGASESSVCVEAVLGKEIQLMHRAPVVSISVLDGRGKPLPDPYEASQDLAIAPDMTNAHSVLIASEEQLKVFSLPKVSAKTKFKLTAHEGCRVRKVALVVFSSTAQEDYSEHTLVCLTNMGDMHLFNIPGLRPQVRYDCIRKEDISGIASCVFTKNGPGFYLISPSEYERFSLSAKVVTEPLFSVQLDRPLEPTCVSDGMTTQPQANGTHKNQMSQAEGQTEASPSSLSSPTLDTPLDSPLSCADLTLDSTGELTVEDVRDFLTTVDEAENNLKNIKEEEGRSTGILIN</sequence>
<keyword evidence="13 16" id="KW-0009">Actin-binding</keyword>
<feature type="binding site" evidence="16">
    <location>
        <begin position="2030"/>
        <end position="2037"/>
    </location>
    <ligand>
        <name>ATP</name>
        <dbReference type="ChEBI" id="CHEBI:30616"/>
    </ligand>
</feature>
<dbReference type="InterPro" id="IPR059004">
    <property type="entry name" value="MYO15"/>
</dbReference>
<evidence type="ECO:0000313" key="23">
    <source>
        <dbReference type="Proteomes" id="UP000246464"/>
    </source>
</evidence>
<keyword evidence="4 14" id="KW-0728">SH3 domain</keyword>
<dbReference type="Gene3D" id="2.130.10.10">
    <property type="entry name" value="YVTN repeat-like/Quinoprotein amine dehydrogenase"/>
    <property type="match status" value="1"/>
</dbReference>
<dbReference type="Gene3D" id="1.25.40.530">
    <property type="entry name" value="MyTH4 domain"/>
    <property type="match status" value="3"/>
</dbReference>
<dbReference type="InterPro" id="IPR036322">
    <property type="entry name" value="WD40_repeat_dom_sf"/>
</dbReference>
<dbReference type="FunFam" id="1.10.10.820:FF:000001">
    <property type="entry name" value="Myosin heavy chain"/>
    <property type="match status" value="1"/>
</dbReference>
<accession>A0A2U9CVY8</accession>
<keyword evidence="12 16" id="KW-0505">Motor protein</keyword>
<feature type="compositionally biased region" description="Basic and acidic residues" evidence="17">
    <location>
        <begin position="1"/>
        <end position="49"/>
    </location>
</feature>
<feature type="region of interest" description="Disordered" evidence="17">
    <location>
        <begin position="171"/>
        <end position="230"/>
    </location>
</feature>
<dbReference type="CDD" id="cd13201">
    <property type="entry name" value="FERM_C_MyoXV"/>
    <property type="match status" value="1"/>
</dbReference>
<dbReference type="GO" id="GO:0006887">
    <property type="term" value="P:exocytosis"/>
    <property type="evidence" value="ECO:0007669"/>
    <property type="project" value="UniProtKB-KW"/>
</dbReference>
<evidence type="ECO:0000256" key="2">
    <source>
        <dbReference type="ARBA" id="ARBA00008070"/>
    </source>
</evidence>
<gene>
    <name evidence="22" type="ORF">SMAX5B_006378</name>
</gene>
<dbReference type="GO" id="GO:0003779">
    <property type="term" value="F:actin binding"/>
    <property type="evidence" value="ECO:0007669"/>
    <property type="project" value="UniProtKB-KW"/>
</dbReference>
<feature type="region of interest" description="Disordered" evidence="17">
    <location>
        <begin position="1"/>
        <end position="148"/>
    </location>
</feature>
<feature type="compositionally biased region" description="Low complexity" evidence="17">
    <location>
        <begin position="1254"/>
        <end position="1266"/>
    </location>
</feature>
<dbReference type="Gene3D" id="6.20.240.20">
    <property type="match status" value="1"/>
</dbReference>
<dbReference type="InterPro" id="IPR015943">
    <property type="entry name" value="WD40/YVTN_repeat-like_dom_sf"/>
</dbReference>
<feature type="region of interest" description="Disordered" evidence="17">
    <location>
        <begin position="1554"/>
        <end position="1574"/>
    </location>
</feature>
<dbReference type="Gene3D" id="1.20.5.190">
    <property type="match status" value="1"/>
</dbReference>
<dbReference type="SMART" id="SM00139">
    <property type="entry name" value="MyTH4"/>
    <property type="match status" value="2"/>
</dbReference>
<feature type="compositionally biased region" description="Pro residues" evidence="17">
    <location>
        <begin position="1157"/>
        <end position="1167"/>
    </location>
</feature>
<dbReference type="InterPro" id="IPR041795">
    <property type="entry name" value="MyoXV_FERM_C"/>
</dbReference>
<comment type="subcellular location">
    <subcellularLocation>
        <location evidence="1">Cytoplasm</location>
    </subcellularLocation>
</comment>
<dbReference type="InterPro" id="IPR001609">
    <property type="entry name" value="Myosin_head_motor_dom-like"/>
</dbReference>
<dbReference type="SUPFAM" id="SSF47031">
    <property type="entry name" value="Second domain of FERM"/>
    <property type="match status" value="1"/>
</dbReference>
<feature type="domain" description="FERM" evidence="19">
    <location>
        <begin position="3904"/>
        <end position="4215"/>
    </location>
</feature>
<dbReference type="EMBL" id="CP026261">
    <property type="protein sequence ID" value="AWP18662.1"/>
    <property type="molecule type" value="Genomic_DNA"/>
</dbReference>
<dbReference type="PROSITE" id="PS50057">
    <property type="entry name" value="FERM_3"/>
    <property type="match status" value="1"/>
</dbReference>
<dbReference type="InterPro" id="IPR000299">
    <property type="entry name" value="FERM_domain"/>
</dbReference>
<dbReference type="PANTHER" id="PTHR22692">
    <property type="entry name" value="MYOSIN VII, XV"/>
    <property type="match status" value="1"/>
</dbReference>
<evidence type="ECO:0000256" key="12">
    <source>
        <dbReference type="ARBA" id="ARBA00023175"/>
    </source>
</evidence>
<dbReference type="Pfam" id="PF00612">
    <property type="entry name" value="IQ"/>
    <property type="match status" value="2"/>
</dbReference>
<feature type="region of interest" description="Disordered" evidence="17">
    <location>
        <begin position="5222"/>
        <end position="5269"/>
    </location>
</feature>
<dbReference type="Pfam" id="PF26570">
    <property type="entry name" value="MYO15"/>
    <property type="match status" value="1"/>
</dbReference>
<evidence type="ECO:0000256" key="10">
    <source>
        <dbReference type="ARBA" id="ARBA00023054"/>
    </source>
</evidence>
<dbReference type="SMART" id="SM00242">
    <property type="entry name" value="MYSc"/>
    <property type="match status" value="1"/>
</dbReference>
<evidence type="ECO:0000256" key="16">
    <source>
        <dbReference type="PROSITE-ProRule" id="PRU00782"/>
    </source>
</evidence>
<evidence type="ECO:0000256" key="7">
    <source>
        <dbReference type="ARBA" id="ARBA00022737"/>
    </source>
</evidence>
<feature type="repeat" description="WD" evidence="15">
    <location>
        <begin position="4702"/>
        <end position="4716"/>
    </location>
</feature>
<feature type="region of interest" description="Disordered" evidence="17">
    <location>
        <begin position="1412"/>
        <end position="1441"/>
    </location>
</feature>
<dbReference type="Pfam" id="PF07653">
    <property type="entry name" value="SH3_2"/>
    <property type="match status" value="1"/>
</dbReference>
<feature type="compositionally biased region" description="Low complexity" evidence="17">
    <location>
        <begin position="1524"/>
        <end position="1537"/>
    </location>
</feature>
<feature type="compositionally biased region" description="Basic and acidic residues" evidence="17">
    <location>
        <begin position="84"/>
        <end position="96"/>
    </location>
</feature>
<dbReference type="InterPro" id="IPR011993">
    <property type="entry name" value="PH-like_dom_sf"/>
</dbReference>
<feature type="region of interest" description="Disordered" evidence="17">
    <location>
        <begin position="3177"/>
        <end position="3237"/>
    </location>
</feature>
<feature type="compositionally biased region" description="Gly residues" evidence="17">
    <location>
        <begin position="3103"/>
        <end position="3115"/>
    </location>
</feature>
<feature type="compositionally biased region" description="Polar residues" evidence="17">
    <location>
        <begin position="1051"/>
        <end position="1061"/>
    </location>
</feature>
<comment type="similarity">
    <text evidence="2">Belongs to the WD repeat L(2)GL family.</text>
</comment>
<feature type="compositionally biased region" description="Polar residues" evidence="17">
    <location>
        <begin position="201"/>
        <end position="213"/>
    </location>
</feature>
<evidence type="ECO:0000256" key="13">
    <source>
        <dbReference type="ARBA" id="ARBA00023203"/>
    </source>
</evidence>
<feature type="compositionally biased region" description="Low complexity" evidence="17">
    <location>
        <begin position="4216"/>
        <end position="4234"/>
    </location>
</feature>
<dbReference type="Gene3D" id="3.40.850.10">
    <property type="entry name" value="Kinesin motor domain"/>
    <property type="match status" value="1"/>
</dbReference>
<evidence type="ECO:0000259" key="19">
    <source>
        <dbReference type="PROSITE" id="PS50057"/>
    </source>
</evidence>
<dbReference type="PROSITE" id="PS50082">
    <property type="entry name" value="WD_REPEATS_2"/>
    <property type="match status" value="1"/>
</dbReference>
<dbReference type="PRINTS" id="PR00962">
    <property type="entry name" value="LETHAL2GIANT"/>
</dbReference>